<comment type="catalytic activity">
    <reaction evidence="8">
        <text>N(2)-formyl-N(1)-(5-phospho-beta-D-ribosyl)glycinamide + L-glutamine + ATP + H2O = 2-formamido-N(1)-(5-O-phospho-beta-D-ribosyl)acetamidine + L-glutamate + ADP + phosphate + H(+)</text>
        <dbReference type="Rhea" id="RHEA:17129"/>
        <dbReference type="ChEBI" id="CHEBI:15377"/>
        <dbReference type="ChEBI" id="CHEBI:15378"/>
        <dbReference type="ChEBI" id="CHEBI:29985"/>
        <dbReference type="ChEBI" id="CHEBI:30616"/>
        <dbReference type="ChEBI" id="CHEBI:43474"/>
        <dbReference type="ChEBI" id="CHEBI:58359"/>
        <dbReference type="ChEBI" id="CHEBI:147286"/>
        <dbReference type="ChEBI" id="CHEBI:147287"/>
        <dbReference type="ChEBI" id="CHEBI:456216"/>
        <dbReference type="EC" id="6.3.5.3"/>
    </reaction>
</comment>
<dbReference type="NCBIfam" id="TIGR01736">
    <property type="entry name" value="FGAM_synth_II"/>
    <property type="match status" value="1"/>
</dbReference>
<feature type="active site" evidence="8">
    <location>
        <position position="229"/>
    </location>
</feature>
<dbReference type="Pfam" id="PF18072">
    <property type="entry name" value="FGAR-AT_linker"/>
    <property type="match status" value="1"/>
</dbReference>
<reference evidence="12 13" key="1">
    <citation type="submission" date="2020-06" db="EMBL/GenBank/DDBJ databases">
        <title>Anoxygenic phototrophic Chloroflexota member uses a Type I reaction center.</title>
        <authorList>
            <person name="Tsuji J.M."/>
            <person name="Shaw N.A."/>
            <person name="Nagashima S."/>
            <person name="Venkiteswaran J."/>
            <person name="Schiff S.L."/>
            <person name="Hanada S."/>
            <person name="Tank M."/>
            <person name="Neufeld J.D."/>
        </authorList>
    </citation>
    <scope>NUCLEOTIDE SEQUENCE [LARGE SCALE GENOMIC DNA]</scope>
    <source>
        <strain evidence="12">L227-S17</strain>
    </source>
</reference>
<comment type="caution">
    <text evidence="12">The sequence shown here is derived from an EMBL/GenBank/DDBJ whole genome shotgun (WGS) entry which is preliminary data.</text>
</comment>
<keyword evidence="4 8" id="KW-0547">Nucleotide-binding</keyword>
<feature type="binding site" evidence="8">
    <location>
        <position position="760"/>
    </location>
    <ligand>
        <name>ATP</name>
        <dbReference type="ChEBI" id="CHEBI:30616"/>
    </ligand>
</feature>
<comment type="similarity">
    <text evidence="8">Belongs to the FGAMS family.</text>
</comment>
<dbReference type="GO" id="GO:0005524">
    <property type="term" value="F:ATP binding"/>
    <property type="evidence" value="ECO:0007669"/>
    <property type="project" value="UniProtKB-UniRule"/>
</dbReference>
<dbReference type="Gene3D" id="3.90.650.10">
    <property type="entry name" value="PurM-like C-terminal domain"/>
    <property type="match status" value="2"/>
</dbReference>
<evidence type="ECO:0000256" key="8">
    <source>
        <dbReference type="HAMAP-Rule" id="MF_00420"/>
    </source>
</evidence>
<evidence type="ECO:0000259" key="9">
    <source>
        <dbReference type="Pfam" id="PF00586"/>
    </source>
</evidence>
<feature type="binding site" evidence="8">
    <location>
        <position position="323"/>
    </location>
    <ligand>
        <name>substrate</name>
    </ligand>
</feature>
<feature type="binding site" evidence="8">
    <location>
        <position position="324"/>
    </location>
    <ligand>
        <name>Mg(2+)</name>
        <dbReference type="ChEBI" id="CHEBI:18420"/>
        <label>2</label>
    </ligand>
</feature>
<accession>A0A8T7M8T0</accession>
<feature type="binding site" evidence="8">
    <location>
        <position position="456"/>
    </location>
    <ligand>
        <name>substrate</name>
    </ligand>
</feature>
<feature type="binding site" evidence="8">
    <location>
        <position position="298"/>
    </location>
    <ligand>
        <name>ATP</name>
        <dbReference type="ChEBI" id="CHEBI:30616"/>
    </ligand>
</feature>
<evidence type="ECO:0000256" key="7">
    <source>
        <dbReference type="ARBA" id="ARBA00022842"/>
    </source>
</evidence>
<dbReference type="InterPro" id="IPR041609">
    <property type="entry name" value="PurL_linker"/>
</dbReference>
<evidence type="ECO:0000259" key="10">
    <source>
        <dbReference type="Pfam" id="PF02769"/>
    </source>
</evidence>
<gene>
    <name evidence="8 12" type="primary">purL</name>
    <name evidence="12" type="ORF">HXX08_21555</name>
</gene>
<comment type="subcellular location">
    <subcellularLocation>
        <location evidence="8">Cytoplasm</location>
    </subcellularLocation>
</comment>
<evidence type="ECO:0000256" key="2">
    <source>
        <dbReference type="ARBA" id="ARBA00022598"/>
    </source>
</evidence>
<evidence type="ECO:0000313" key="13">
    <source>
        <dbReference type="Proteomes" id="UP000521676"/>
    </source>
</evidence>
<keyword evidence="3 8" id="KW-0479">Metal-binding</keyword>
<dbReference type="GO" id="GO:0005737">
    <property type="term" value="C:cytoplasm"/>
    <property type="evidence" value="ECO:0007669"/>
    <property type="project" value="UniProtKB-SubCell"/>
</dbReference>
<comment type="function">
    <text evidence="8">Part of the phosphoribosylformylglycinamidine synthase complex involved in the purines biosynthetic pathway. Catalyzes the ATP-dependent conversion of formylglycinamide ribonucleotide (FGAR) and glutamine to yield formylglycinamidine ribonucleotide (FGAM) and glutamate. The FGAM synthase complex is composed of three subunits. PurQ produces an ammonia molecule by converting glutamine to glutamate. PurL transfers the ammonia molecule to FGAR to form FGAM in an ATP-dependent manner. PurS interacts with PurQ and PurL and is thought to assist in the transfer of the ammonia molecule from PurQ to PurL.</text>
</comment>
<feature type="binding site" evidence="8">
    <location>
        <position position="723"/>
    </location>
    <ligand>
        <name>ATP</name>
        <dbReference type="ChEBI" id="CHEBI:30616"/>
    </ligand>
</feature>
<dbReference type="InterPro" id="IPR036921">
    <property type="entry name" value="PurM-like_N_sf"/>
</dbReference>
<organism evidence="12 13">
    <name type="scientific">Candidatus Chlorohelix allophototropha</name>
    <dbReference type="NCBI Taxonomy" id="3003348"/>
    <lineage>
        <taxon>Bacteria</taxon>
        <taxon>Bacillati</taxon>
        <taxon>Chloroflexota</taxon>
        <taxon>Chloroflexia</taxon>
        <taxon>Candidatus Chloroheliales</taxon>
        <taxon>Candidatus Chloroheliaceae</taxon>
        <taxon>Candidatus Chlorohelix</taxon>
    </lineage>
</organism>
<sequence length="977" mass="106804">MAVTTRQNHTELVNYSPNGLVISRSRLYLLEFENEIERELAENAARKVANTLFSDPVIEEANIGPAEALLKSLNETSEAFALLTAYRPGVTDTTGESVFIGYRVLAEHETGLPPLKRVRTADLYLLKENTPAYVRQHLINELIQESVALTGDVGKFLDHQFHFEHSAKGLARIIPIREVEEAELERISRDGLLALSLAEMQAIQAFFRQEQRDPTDVELETLAQTWSEHCVHKTFKARVTYTETDHTGEVAEEHIIDGLFKEGIAAPTHQMNKKWIISAFVDNAGIISFDRHHDLSFKAETHNHPSALEPFGGANTGLGGVIRDIMAVSAKPIANTDVFCFGMPDTDPATLPTDVLPPQRVFDGVVGGVRDYGNKMGIPTVNGAILFDLGYVANPLVFCGTVGIAPHGSHPSNLQPGDLVVVVGGRTGRDGIHGATFSSIELGGEQVAAEAGSVVQIGNPIVEKKTLDLILKARDLKLYSAITDCGGGGLSSAVGEMGKETGVRVELEKIPLKYAGLEPWEIWLSEAQERMLLAIHPANLDKFMELCKLEDVEATVVGEFTNDKTLTLNYAGNTVGSLKMDFLHDGLPRRELSARWQRRAIRPRNLRAHYEHHRPYQGYENVLLKILADPNIASKEQVIRLYDHEVQGGTVVKPLVGQANDGPSDAAVIRPLPDSKRGVVISNGINPRYSLIDPYHMAACAIDEAVRNAVAVGADIKHMALLDNFCWGNPNVPERLGELTRAVMACRDYALAFSLPFISGKDSLNNEYKDPATGKRIAIPGTLLVSAIAIIEDVERAVTMDLKQPGNLIYILGRTRPELGASYYSKLHGLIDGEVPKVEAGSALRNFRALSKAIHEGLVSSCHDLSEGGLAVAAAEMAIAGGYGMRLDLLHLPYSGLRRDRTNAAILFSETPSRFLIEVEPDKKEAFEAAMHGTIFARIGVVLEDDEFSITGLSSATMLRLHIGALKAAWKEPLFAR</sequence>
<dbReference type="EMBL" id="JACATZ010000003">
    <property type="protein sequence ID" value="NWJ48451.1"/>
    <property type="molecule type" value="Genomic_DNA"/>
</dbReference>
<dbReference type="GO" id="GO:0004642">
    <property type="term" value="F:phosphoribosylformylglycinamidine synthase activity"/>
    <property type="evidence" value="ECO:0007669"/>
    <property type="project" value="UniProtKB-UniRule"/>
</dbReference>
<comment type="pathway">
    <text evidence="8">Purine metabolism; IMP biosynthesis via de novo pathway; 5-amino-1-(5-phospho-D-ribosyl)imidazole from N(2)-formyl-N(1)-(5-phospho-D-ribosyl)glycinamide: step 1/2.</text>
</comment>
<dbReference type="Proteomes" id="UP000521676">
    <property type="component" value="Unassembled WGS sequence"/>
</dbReference>
<dbReference type="SUPFAM" id="SSF56042">
    <property type="entry name" value="PurM C-terminal domain-like"/>
    <property type="match status" value="2"/>
</dbReference>
<evidence type="ECO:0000256" key="3">
    <source>
        <dbReference type="ARBA" id="ARBA00022723"/>
    </source>
</evidence>
<protein>
    <recommendedName>
        <fullName evidence="8">Phosphoribosylformylglycinamidine synthase subunit PurL</fullName>
        <shortName evidence="8">FGAM synthase</shortName>
        <ecNumber evidence="8">6.3.5.3</ecNumber>
    </recommendedName>
    <alternativeName>
        <fullName evidence="8">Formylglycinamide ribonucleotide amidotransferase subunit II</fullName>
        <shortName evidence="8">FGAR amidotransferase II</shortName>
        <shortName evidence="8">FGAR-AT II</shortName>
    </alternativeName>
    <alternativeName>
        <fullName evidence="8">Glutamine amidotransferase PurL</fullName>
    </alternativeName>
    <alternativeName>
        <fullName evidence="8">Phosphoribosylformylglycinamidine synthase subunit II</fullName>
    </alternativeName>
</protein>
<dbReference type="PANTHER" id="PTHR43555">
    <property type="entry name" value="PHOSPHORIBOSYLFORMYLGLYCINAMIDINE SYNTHASE SUBUNIT PURL"/>
    <property type="match status" value="1"/>
</dbReference>
<evidence type="ECO:0000256" key="5">
    <source>
        <dbReference type="ARBA" id="ARBA00022755"/>
    </source>
</evidence>
<comment type="caution">
    <text evidence="8">Lacks conserved residue(s) required for the propagation of feature annotation.</text>
</comment>
<evidence type="ECO:0000256" key="6">
    <source>
        <dbReference type="ARBA" id="ARBA00022840"/>
    </source>
</evidence>
<dbReference type="CDD" id="cd02204">
    <property type="entry name" value="PurL_repeat2"/>
    <property type="match status" value="1"/>
</dbReference>
<feature type="active site" description="Proton acceptor" evidence="8">
    <location>
        <position position="302"/>
    </location>
</feature>
<evidence type="ECO:0000256" key="4">
    <source>
        <dbReference type="ARBA" id="ARBA00022741"/>
    </source>
</evidence>
<dbReference type="EC" id="6.3.5.3" evidence="8"/>
<proteinExistence type="inferred from homology"/>
<keyword evidence="6 8" id="KW-0067">ATP-binding</keyword>
<comment type="subunit">
    <text evidence="8">Monomer. Part of the FGAM synthase complex composed of 1 PurL, 1 PurQ and 2 PurS subunits.</text>
</comment>
<dbReference type="GO" id="GO:0006189">
    <property type="term" value="P:'de novo' IMP biosynthetic process"/>
    <property type="evidence" value="ECO:0007669"/>
    <property type="project" value="UniProtKB-UniRule"/>
</dbReference>
<keyword evidence="7 8" id="KW-0460">Magnesium</keyword>
<dbReference type="InterPro" id="IPR016188">
    <property type="entry name" value="PurM-like_N"/>
</dbReference>
<feature type="domain" description="PurM-like C-terminal" evidence="10">
    <location>
        <begin position="415"/>
        <end position="568"/>
    </location>
</feature>
<evidence type="ECO:0000259" key="11">
    <source>
        <dbReference type="Pfam" id="PF18072"/>
    </source>
</evidence>
<dbReference type="PANTHER" id="PTHR43555:SF1">
    <property type="entry name" value="PHOSPHORIBOSYLFORMYLGLYCINAMIDINE SYNTHASE SUBUNIT PURL"/>
    <property type="match status" value="1"/>
</dbReference>
<dbReference type="Pfam" id="PF02769">
    <property type="entry name" value="AIRS_C"/>
    <property type="match status" value="2"/>
</dbReference>
<dbReference type="GO" id="GO:0000287">
    <property type="term" value="F:magnesium ion binding"/>
    <property type="evidence" value="ECO:0007669"/>
    <property type="project" value="UniProtKB-UniRule"/>
</dbReference>
<feature type="domain" description="Phosphoribosylformylglycinamidine synthase linker" evidence="11">
    <location>
        <begin position="184"/>
        <end position="233"/>
    </location>
</feature>
<dbReference type="InterPro" id="IPR036676">
    <property type="entry name" value="PurM-like_C_sf"/>
</dbReference>
<dbReference type="HAMAP" id="MF_00420">
    <property type="entry name" value="PurL_2"/>
    <property type="match status" value="1"/>
</dbReference>
<feature type="domain" description="PurM-like C-terminal" evidence="10">
    <location>
        <begin position="804"/>
        <end position="950"/>
    </location>
</feature>
<keyword evidence="1 8" id="KW-0963">Cytoplasm</keyword>
<evidence type="ECO:0000313" key="12">
    <source>
        <dbReference type="EMBL" id="NWJ48451.1"/>
    </source>
</evidence>
<feature type="domain" description="PurM-like N-terminal" evidence="9">
    <location>
        <begin position="282"/>
        <end position="405"/>
    </location>
</feature>
<keyword evidence="5 8" id="KW-0658">Purine biosynthesis</keyword>
<evidence type="ECO:0000256" key="1">
    <source>
        <dbReference type="ARBA" id="ARBA00022490"/>
    </source>
</evidence>
<keyword evidence="2 8" id="KW-0436">Ligase</keyword>
<dbReference type="Gene3D" id="3.30.1330.10">
    <property type="entry name" value="PurM-like, N-terminal domain"/>
    <property type="match status" value="2"/>
</dbReference>
<feature type="binding site" evidence="8">
    <location>
        <position position="300"/>
    </location>
    <ligand>
        <name>Mg(2+)</name>
        <dbReference type="ChEBI" id="CHEBI:18420"/>
        <label>1</label>
    </ligand>
</feature>
<feature type="binding site" evidence="8">
    <location>
        <position position="763"/>
    </location>
    <ligand>
        <name>substrate</name>
    </ligand>
</feature>
<dbReference type="SUPFAM" id="SSF55326">
    <property type="entry name" value="PurM N-terminal domain-like"/>
    <property type="match status" value="2"/>
</dbReference>
<dbReference type="Pfam" id="PF00586">
    <property type="entry name" value="AIRS"/>
    <property type="match status" value="2"/>
</dbReference>
<dbReference type="InterPro" id="IPR010074">
    <property type="entry name" value="PRibForGlyAmidine_synth_PurL"/>
</dbReference>
<feature type="domain" description="PurM-like N-terminal" evidence="9">
    <location>
        <begin position="664"/>
        <end position="764"/>
    </location>
</feature>
<name>A0A8T7M8T0_9CHLR</name>
<dbReference type="Gene3D" id="1.10.8.750">
    <property type="entry name" value="Phosphoribosylformylglycinamidine synthase, linker domain"/>
    <property type="match status" value="1"/>
</dbReference>
<dbReference type="InterPro" id="IPR010918">
    <property type="entry name" value="PurM-like_C_dom"/>
</dbReference>
<feature type="binding site" evidence="8">
    <location>
        <position position="484"/>
    </location>
    <ligand>
        <name>Mg(2+)</name>
        <dbReference type="ChEBI" id="CHEBI:18420"/>
        <label>2</label>
    </ligand>
</feature>
<dbReference type="CDD" id="cd02203">
    <property type="entry name" value="PurL_repeat1"/>
    <property type="match status" value="1"/>
</dbReference>
<dbReference type="AlphaFoldDB" id="A0A8T7M8T0"/>